<proteinExistence type="predicted"/>
<comment type="caution">
    <text evidence="1">The sequence shown here is derived from an EMBL/GenBank/DDBJ whole genome shotgun (WGS) entry which is preliminary data.</text>
</comment>
<accession>A0AAJ0MDG7</accession>
<evidence type="ECO:0000313" key="2">
    <source>
        <dbReference type="Proteomes" id="UP001275084"/>
    </source>
</evidence>
<dbReference type="Proteomes" id="UP001275084">
    <property type="component" value="Unassembled WGS sequence"/>
</dbReference>
<name>A0AAJ0MDG7_9PEZI</name>
<evidence type="ECO:0000313" key="1">
    <source>
        <dbReference type="EMBL" id="KAK3352446.1"/>
    </source>
</evidence>
<dbReference type="EMBL" id="JAUIQD010000004">
    <property type="protein sequence ID" value="KAK3352446.1"/>
    <property type="molecule type" value="Genomic_DNA"/>
</dbReference>
<dbReference type="AlphaFoldDB" id="A0AAJ0MDG7"/>
<sequence>MSQPCHVKVHPSATLGVQAGSCSKSGRCVALKCMREIFVGDISDAGCRKVTHSWCEALDPDSYKLAEDSENEGILWCRDEAYVNFLERPMIRKCRGKVGDTMDWFHYYNSDTWPNPKITKAKVVGTAQVPANPNTGGISQPEPRRKRGERRAKFFAKLWEALQLLKAARLQPWIAFERLQGKKYH</sequence>
<reference evidence="1" key="2">
    <citation type="submission" date="2023-06" db="EMBL/GenBank/DDBJ databases">
        <authorList>
            <consortium name="Lawrence Berkeley National Laboratory"/>
            <person name="Haridas S."/>
            <person name="Hensen N."/>
            <person name="Bonometti L."/>
            <person name="Westerberg I."/>
            <person name="Brannstrom I.O."/>
            <person name="Guillou S."/>
            <person name="Cros-Aarteil S."/>
            <person name="Calhoun S."/>
            <person name="Kuo A."/>
            <person name="Mondo S."/>
            <person name="Pangilinan J."/>
            <person name="Riley R."/>
            <person name="Labutti K."/>
            <person name="Andreopoulos B."/>
            <person name="Lipzen A."/>
            <person name="Chen C."/>
            <person name="Yanf M."/>
            <person name="Daum C."/>
            <person name="Ng V."/>
            <person name="Clum A."/>
            <person name="Steindorff A."/>
            <person name="Ohm R."/>
            <person name="Martin F."/>
            <person name="Silar P."/>
            <person name="Natvig D."/>
            <person name="Lalanne C."/>
            <person name="Gautier V."/>
            <person name="Ament-Velasquez S.L."/>
            <person name="Kruys A."/>
            <person name="Hutchinson M.I."/>
            <person name="Powell A.J."/>
            <person name="Barry K."/>
            <person name="Miller A.N."/>
            <person name="Grigoriev I.V."/>
            <person name="Debuchy R."/>
            <person name="Gladieux P."/>
            <person name="Thoren M.H."/>
            <person name="Johannesson H."/>
        </authorList>
    </citation>
    <scope>NUCLEOTIDE SEQUENCE</scope>
    <source>
        <strain evidence="1">CBS 955.72</strain>
    </source>
</reference>
<gene>
    <name evidence="1" type="ORF">B0T25DRAFT_186021</name>
</gene>
<reference evidence="1" key="1">
    <citation type="journal article" date="2023" name="Mol. Phylogenet. Evol.">
        <title>Genome-scale phylogeny and comparative genomics of the fungal order Sordariales.</title>
        <authorList>
            <person name="Hensen N."/>
            <person name="Bonometti L."/>
            <person name="Westerberg I."/>
            <person name="Brannstrom I.O."/>
            <person name="Guillou S."/>
            <person name="Cros-Aarteil S."/>
            <person name="Calhoun S."/>
            <person name="Haridas S."/>
            <person name="Kuo A."/>
            <person name="Mondo S."/>
            <person name="Pangilinan J."/>
            <person name="Riley R."/>
            <person name="LaButti K."/>
            <person name="Andreopoulos B."/>
            <person name="Lipzen A."/>
            <person name="Chen C."/>
            <person name="Yan M."/>
            <person name="Daum C."/>
            <person name="Ng V."/>
            <person name="Clum A."/>
            <person name="Steindorff A."/>
            <person name="Ohm R.A."/>
            <person name="Martin F."/>
            <person name="Silar P."/>
            <person name="Natvig D.O."/>
            <person name="Lalanne C."/>
            <person name="Gautier V."/>
            <person name="Ament-Velasquez S.L."/>
            <person name="Kruys A."/>
            <person name="Hutchinson M.I."/>
            <person name="Powell A.J."/>
            <person name="Barry K."/>
            <person name="Miller A.N."/>
            <person name="Grigoriev I.V."/>
            <person name="Debuchy R."/>
            <person name="Gladieux P."/>
            <person name="Hiltunen Thoren M."/>
            <person name="Johannesson H."/>
        </authorList>
    </citation>
    <scope>NUCLEOTIDE SEQUENCE</scope>
    <source>
        <strain evidence="1">CBS 955.72</strain>
    </source>
</reference>
<keyword evidence="2" id="KW-1185">Reference proteome</keyword>
<protein>
    <submittedName>
        <fullName evidence="1">Uncharacterized protein</fullName>
    </submittedName>
</protein>
<organism evidence="1 2">
    <name type="scientific">Lasiosphaeria hispida</name>
    <dbReference type="NCBI Taxonomy" id="260671"/>
    <lineage>
        <taxon>Eukaryota</taxon>
        <taxon>Fungi</taxon>
        <taxon>Dikarya</taxon>
        <taxon>Ascomycota</taxon>
        <taxon>Pezizomycotina</taxon>
        <taxon>Sordariomycetes</taxon>
        <taxon>Sordariomycetidae</taxon>
        <taxon>Sordariales</taxon>
        <taxon>Lasiosphaeriaceae</taxon>
        <taxon>Lasiosphaeria</taxon>
    </lineage>
</organism>